<evidence type="ECO:0000313" key="1">
    <source>
        <dbReference type="EMBL" id="SHL34184.1"/>
    </source>
</evidence>
<evidence type="ECO:0000313" key="2">
    <source>
        <dbReference type="Proteomes" id="UP000183975"/>
    </source>
</evidence>
<evidence type="ECO:0008006" key="3">
    <source>
        <dbReference type="Google" id="ProtNLM"/>
    </source>
</evidence>
<protein>
    <recommendedName>
        <fullName evidence="3">Gamma-glutamyl cyclotransferase, AIG2-like</fullName>
    </recommendedName>
</protein>
<keyword evidence="2" id="KW-1185">Reference proteome</keyword>
<reference evidence="1 2" key="1">
    <citation type="submission" date="2016-11" db="EMBL/GenBank/DDBJ databases">
        <authorList>
            <person name="Jaros S."/>
            <person name="Januszkiewicz K."/>
            <person name="Wedrychowicz H."/>
        </authorList>
    </citation>
    <scope>NUCLEOTIDE SEQUENCE [LARGE SCALE GENOMIC DNA]</scope>
    <source>
        <strain evidence="1 2">DSM 14214</strain>
    </source>
</reference>
<dbReference type="RefSeq" id="WP_072853570.1">
    <property type="nucleotide sequence ID" value="NZ_FRAH01000095.1"/>
</dbReference>
<sequence length="154" mass="18094">MVYLLTYDGYMREGYLEEICPSAILFMQCGLKDCALEFRRFYETAMPTLEVGDEIVPAVIWKLEESDLQNMEAIYLNEIYERAVWNLKTEKGVLEATVFLMRETPFSLPQENELGMMEEAYDEHNFDYSCVENALDRAKDREETYDTLYPGTDR</sequence>
<gene>
    <name evidence="1" type="ORF">SAMN02745138_03283</name>
</gene>
<dbReference type="AlphaFoldDB" id="A0A1M6ZUT6"/>
<accession>A0A1M6ZUT6</accession>
<organism evidence="1 2">
    <name type="scientific">Anaerotignum lactatifermentans DSM 14214</name>
    <dbReference type="NCBI Taxonomy" id="1121323"/>
    <lineage>
        <taxon>Bacteria</taxon>
        <taxon>Bacillati</taxon>
        <taxon>Bacillota</taxon>
        <taxon>Clostridia</taxon>
        <taxon>Lachnospirales</taxon>
        <taxon>Anaerotignaceae</taxon>
        <taxon>Anaerotignum</taxon>
    </lineage>
</organism>
<dbReference type="EMBL" id="FRAH01000095">
    <property type="protein sequence ID" value="SHL34184.1"/>
    <property type="molecule type" value="Genomic_DNA"/>
</dbReference>
<dbReference type="Proteomes" id="UP000183975">
    <property type="component" value="Unassembled WGS sequence"/>
</dbReference>
<name>A0A1M6ZUT6_9FIRM</name>
<dbReference type="Gene3D" id="3.10.490.10">
    <property type="entry name" value="Gamma-glutamyl cyclotransferase-like"/>
    <property type="match status" value="1"/>
</dbReference>
<proteinExistence type="predicted"/>